<protein>
    <submittedName>
        <fullName evidence="1">Uncharacterized protein</fullName>
    </submittedName>
</protein>
<sequence length="104" mass="11435">MRSVLDGNPGEDMAPQDALFVRAMMLETTTALDMDQHRNLLRHFQGVWCHPSGQADNATGPSLKEAIRPAEERVLLAKAEMLELIALPLLQELCIGVSIRSAPD</sequence>
<keyword evidence="2" id="KW-1185">Reference proteome</keyword>
<dbReference type="Proteomes" id="UP001438707">
    <property type="component" value="Unassembled WGS sequence"/>
</dbReference>
<organism evidence="1 2">
    <name type="scientific">Apatococcus lobatus</name>
    <dbReference type="NCBI Taxonomy" id="904363"/>
    <lineage>
        <taxon>Eukaryota</taxon>
        <taxon>Viridiplantae</taxon>
        <taxon>Chlorophyta</taxon>
        <taxon>core chlorophytes</taxon>
        <taxon>Trebouxiophyceae</taxon>
        <taxon>Chlorellales</taxon>
        <taxon>Chlorellaceae</taxon>
        <taxon>Apatococcus</taxon>
    </lineage>
</organism>
<dbReference type="AlphaFoldDB" id="A0AAW1R067"/>
<accession>A0AAW1R067</accession>
<name>A0AAW1R067_9CHLO</name>
<gene>
    <name evidence="1" type="ORF">WJX74_009307</name>
</gene>
<proteinExistence type="predicted"/>
<evidence type="ECO:0000313" key="2">
    <source>
        <dbReference type="Proteomes" id="UP001438707"/>
    </source>
</evidence>
<evidence type="ECO:0000313" key="1">
    <source>
        <dbReference type="EMBL" id="KAK9827179.1"/>
    </source>
</evidence>
<reference evidence="1 2" key="1">
    <citation type="journal article" date="2024" name="Nat. Commun.">
        <title>Phylogenomics reveals the evolutionary origins of lichenization in chlorophyte algae.</title>
        <authorList>
            <person name="Puginier C."/>
            <person name="Libourel C."/>
            <person name="Otte J."/>
            <person name="Skaloud P."/>
            <person name="Haon M."/>
            <person name="Grisel S."/>
            <person name="Petersen M."/>
            <person name="Berrin J.G."/>
            <person name="Delaux P.M."/>
            <person name="Dal Grande F."/>
            <person name="Keller J."/>
        </authorList>
    </citation>
    <scope>NUCLEOTIDE SEQUENCE [LARGE SCALE GENOMIC DNA]</scope>
    <source>
        <strain evidence="1 2">SAG 2145</strain>
    </source>
</reference>
<comment type="caution">
    <text evidence="1">The sequence shown here is derived from an EMBL/GenBank/DDBJ whole genome shotgun (WGS) entry which is preliminary data.</text>
</comment>
<dbReference type="EMBL" id="JALJOS010000019">
    <property type="protein sequence ID" value="KAK9827179.1"/>
    <property type="molecule type" value="Genomic_DNA"/>
</dbReference>